<evidence type="ECO:0000256" key="2">
    <source>
        <dbReference type="ARBA" id="ARBA00022691"/>
    </source>
</evidence>
<sequence length="250" mass="26376">MSQTRCDAFLGGRLRIEQPARGYRSGMDAVLLAAAVPARPGQSVLELGCGAGVASLCLGARVAGLVQTGVELQDSYAALARRNAAANGIALEVLTADLSAPPPALRARIYDHVCANPPYFQRDRGSAAPDPVREAAQGEATPLAAWIDAAARRLTPGGWLTLIQRAERLPDLLTALDRRLGSAEILPLSPRAGRTAKLVLLRARKGGRGAFRLHAPLVLHAGERHERDGDSYTPALTAVLRQGAALPWPA</sequence>
<keyword evidence="1 4" id="KW-0808">Transferase</keyword>
<dbReference type="Pfam" id="PF05175">
    <property type="entry name" value="MTS"/>
    <property type="match status" value="1"/>
</dbReference>
<accession>A0A4R2NKL9</accession>
<dbReference type="AlphaFoldDB" id="A0A4R2NKL9"/>
<dbReference type="OrthoDB" id="5489421at2"/>
<dbReference type="CDD" id="cd02440">
    <property type="entry name" value="AdoMet_MTases"/>
    <property type="match status" value="1"/>
</dbReference>
<keyword evidence="2" id="KW-0949">S-adenosyl-L-methionine</keyword>
<evidence type="ECO:0000256" key="1">
    <source>
        <dbReference type="ARBA" id="ARBA00022603"/>
    </source>
</evidence>
<dbReference type="InterPro" id="IPR007848">
    <property type="entry name" value="Small_mtfrase_dom"/>
</dbReference>
<dbReference type="RefSeq" id="WP_132603942.1">
    <property type="nucleotide sequence ID" value="NZ_NRRP01000011.1"/>
</dbReference>
<keyword evidence="5" id="KW-1185">Reference proteome</keyword>
<organism evidence="4 5">
    <name type="scientific">Rhodovulum adriaticum</name>
    <name type="common">Rhodopseudomonas adriatica</name>
    <dbReference type="NCBI Taxonomy" id="35804"/>
    <lineage>
        <taxon>Bacteria</taxon>
        <taxon>Pseudomonadati</taxon>
        <taxon>Pseudomonadota</taxon>
        <taxon>Alphaproteobacteria</taxon>
        <taxon>Rhodobacterales</taxon>
        <taxon>Paracoccaceae</taxon>
        <taxon>Rhodovulum</taxon>
    </lineage>
</organism>
<evidence type="ECO:0000313" key="5">
    <source>
        <dbReference type="Proteomes" id="UP000295733"/>
    </source>
</evidence>
<dbReference type="PANTHER" id="PTHR47739">
    <property type="entry name" value="TRNA1(VAL) (ADENINE(37)-N6)-METHYLTRANSFERASE"/>
    <property type="match status" value="1"/>
</dbReference>
<proteinExistence type="predicted"/>
<dbReference type="InterPro" id="IPR029063">
    <property type="entry name" value="SAM-dependent_MTases_sf"/>
</dbReference>
<gene>
    <name evidence="4" type="ORF">EV656_10886</name>
</gene>
<comment type="caution">
    <text evidence="4">The sequence shown here is derived from an EMBL/GenBank/DDBJ whole genome shotgun (WGS) entry which is preliminary data.</text>
</comment>
<feature type="domain" description="Methyltransferase small" evidence="3">
    <location>
        <begin position="31"/>
        <end position="166"/>
    </location>
</feature>
<dbReference type="GO" id="GO:0008168">
    <property type="term" value="F:methyltransferase activity"/>
    <property type="evidence" value="ECO:0007669"/>
    <property type="project" value="UniProtKB-KW"/>
</dbReference>
<protein>
    <submittedName>
        <fullName evidence="4">tRNA1(Val) A37 N6-methylase TrmN6</fullName>
    </submittedName>
</protein>
<keyword evidence="1 4" id="KW-0489">Methyltransferase</keyword>
<dbReference type="Gene3D" id="3.40.50.150">
    <property type="entry name" value="Vaccinia Virus protein VP39"/>
    <property type="match status" value="1"/>
</dbReference>
<dbReference type="Proteomes" id="UP000295733">
    <property type="component" value="Unassembled WGS sequence"/>
</dbReference>
<evidence type="ECO:0000313" key="4">
    <source>
        <dbReference type="EMBL" id="TCP22040.1"/>
    </source>
</evidence>
<dbReference type="PANTHER" id="PTHR47739:SF1">
    <property type="entry name" value="TRNA1(VAL) (ADENINE(37)-N6)-METHYLTRANSFERASE"/>
    <property type="match status" value="1"/>
</dbReference>
<evidence type="ECO:0000259" key="3">
    <source>
        <dbReference type="Pfam" id="PF05175"/>
    </source>
</evidence>
<dbReference type="InterPro" id="IPR050210">
    <property type="entry name" value="tRNA_Adenine-N(6)_MTase"/>
</dbReference>
<reference evidence="4 5" key="1">
    <citation type="submission" date="2019-03" db="EMBL/GenBank/DDBJ databases">
        <title>Genomic Encyclopedia of Type Strains, Phase IV (KMG-IV): sequencing the most valuable type-strain genomes for metagenomic binning, comparative biology and taxonomic classification.</title>
        <authorList>
            <person name="Goeker M."/>
        </authorList>
    </citation>
    <scope>NUCLEOTIDE SEQUENCE [LARGE SCALE GENOMIC DNA]</scope>
    <source>
        <strain evidence="4 5">DSM 2781</strain>
    </source>
</reference>
<name>A0A4R2NKL9_RHOAD</name>
<dbReference type="EMBL" id="SLXL01000008">
    <property type="protein sequence ID" value="TCP22040.1"/>
    <property type="molecule type" value="Genomic_DNA"/>
</dbReference>
<dbReference type="GO" id="GO:0032259">
    <property type="term" value="P:methylation"/>
    <property type="evidence" value="ECO:0007669"/>
    <property type="project" value="UniProtKB-KW"/>
</dbReference>
<dbReference type="SUPFAM" id="SSF53335">
    <property type="entry name" value="S-adenosyl-L-methionine-dependent methyltransferases"/>
    <property type="match status" value="1"/>
</dbReference>